<evidence type="ECO:0000313" key="3">
    <source>
        <dbReference type="Proteomes" id="UP001142489"/>
    </source>
</evidence>
<evidence type="ECO:0000256" key="1">
    <source>
        <dbReference type="SAM" id="MobiDB-lite"/>
    </source>
</evidence>
<dbReference type="Proteomes" id="UP001142489">
    <property type="component" value="Unassembled WGS sequence"/>
</dbReference>
<protein>
    <submittedName>
        <fullName evidence="2">Uncharacterized protein</fullName>
    </submittedName>
</protein>
<accession>A0A9Q1AVR6</accession>
<feature type="region of interest" description="Disordered" evidence="1">
    <location>
        <begin position="113"/>
        <end position="181"/>
    </location>
</feature>
<reference evidence="2" key="1">
    <citation type="journal article" date="2023" name="DNA Res.">
        <title>Chromosome-level genome assembly of Phrynocephalus forsythii using third-generation DNA sequencing and Hi-C analysis.</title>
        <authorList>
            <person name="Qi Y."/>
            <person name="Zhao W."/>
            <person name="Zhao Y."/>
            <person name="Niu C."/>
            <person name="Cao S."/>
            <person name="Zhang Y."/>
        </authorList>
    </citation>
    <scope>NUCLEOTIDE SEQUENCE</scope>
    <source>
        <tissue evidence="2">Muscle</tissue>
    </source>
</reference>
<keyword evidence="3" id="KW-1185">Reference proteome</keyword>
<gene>
    <name evidence="2" type="ORF">JRQ81_002169</name>
</gene>
<dbReference type="EMBL" id="JAPFRF010000011">
    <property type="protein sequence ID" value="KAJ7316007.1"/>
    <property type="molecule type" value="Genomic_DNA"/>
</dbReference>
<comment type="caution">
    <text evidence="2">The sequence shown here is derived from an EMBL/GenBank/DDBJ whole genome shotgun (WGS) entry which is preliminary data.</text>
</comment>
<evidence type="ECO:0000313" key="2">
    <source>
        <dbReference type="EMBL" id="KAJ7316007.1"/>
    </source>
</evidence>
<dbReference type="AlphaFoldDB" id="A0A9Q1AVR6"/>
<name>A0A9Q1AVR6_9SAUR</name>
<organism evidence="2 3">
    <name type="scientific">Phrynocephalus forsythii</name>
    <dbReference type="NCBI Taxonomy" id="171643"/>
    <lineage>
        <taxon>Eukaryota</taxon>
        <taxon>Metazoa</taxon>
        <taxon>Chordata</taxon>
        <taxon>Craniata</taxon>
        <taxon>Vertebrata</taxon>
        <taxon>Euteleostomi</taxon>
        <taxon>Lepidosauria</taxon>
        <taxon>Squamata</taxon>
        <taxon>Bifurcata</taxon>
        <taxon>Unidentata</taxon>
        <taxon>Episquamata</taxon>
        <taxon>Toxicofera</taxon>
        <taxon>Iguania</taxon>
        <taxon>Acrodonta</taxon>
        <taxon>Agamidae</taxon>
        <taxon>Agaminae</taxon>
        <taxon>Phrynocephalus</taxon>
    </lineage>
</organism>
<sequence>MLPRVPAKTSVPSNRRVGWIGIFHSPSFSTKIEENIKDLRFFLRFSPPFWMAQRPIFKKCSRCGGKVPLTDGHSLCLYCLGDTHSTTSCAHCQRFTTQALRNRRHRLNTFLLERSLKPQDMSSESQRHASTEISKASKPPKKVKKSSSVDAPAPKKPRTDKRPPSSPQRSQPSNLTLSPNR</sequence>
<proteinExistence type="predicted"/>